<evidence type="ECO:0000313" key="3">
    <source>
        <dbReference type="EMBL" id="TKB04242.1"/>
    </source>
</evidence>
<organism evidence="3 4">
    <name type="scientific">Alteromonas portus</name>
    <dbReference type="NCBI Taxonomy" id="2565549"/>
    <lineage>
        <taxon>Bacteria</taxon>
        <taxon>Pseudomonadati</taxon>
        <taxon>Pseudomonadota</taxon>
        <taxon>Gammaproteobacteria</taxon>
        <taxon>Alteromonadales</taxon>
        <taxon>Alteromonadaceae</taxon>
        <taxon>Alteromonas/Salinimonas group</taxon>
        <taxon>Alteromonas</taxon>
    </lineage>
</organism>
<proteinExistence type="predicted"/>
<dbReference type="PANTHER" id="PTHR11012:SF30">
    <property type="entry name" value="PROTEIN KINASE-LIKE DOMAIN-CONTAINING"/>
    <property type="match status" value="1"/>
</dbReference>
<dbReference type="RefSeq" id="WP_136781263.1">
    <property type="nucleotide sequence ID" value="NZ_SWCO01000002.1"/>
</dbReference>
<feature type="region of interest" description="Disordered" evidence="1">
    <location>
        <begin position="53"/>
        <end position="78"/>
    </location>
</feature>
<comment type="caution">
    <text evidence="3">The sequence shown here is derived from an EMBL/GenBank/DDBJ whole genome shotgun (WGS) entry which is preliminary data.</text>
</comment>
<dbReference type="InterPro" id="IPR015897">
    <property type="entry name" value="CHK_kinase-like"/>
</dbReference>
<reference evidence="3 4" key="1">
    <citation type="submission" date="2019-04" db="EMBL/GenBank/DDBJ databases">
        <title>Alteromonas portus sp. nov., an alginate lyase-excreting marine bacterium.</title>
        <authorList>
            <person name="Huang H."/>
            <person name="Mo K."/>
            <person name="Bao S."/>
        </authorList>
    </citation>
    <scope>NUCLEOTIDE SEQUENCE [LARGE SCALE GENOMIC DNA]</scope>
    <source>
        <strain evidence="3 4">HB161718</strain>
    </source>
</reference>
<feature type="compositionally biased region" description="Polar residues" evidence="1">
    <location>
        <begin position="53"/>
        <end position="68"/>
    </location>
</feature>
<accession>A0A4U0ZPM8</accession>
<dbReference type="Pfam" id="PF02958">
    <property type="entry name" value="EcKL"/>
    <property type="match status" value="2"/>
</dbReference>
<evidence type="ECO:0000313" key="4">
    <source>
        <dbReference type="Proteomes" id="UP000305471"/>
    </source>
</evidence>
<gene>
    <name evidence="3" type="ORF">E5672_05415</name>
</gene>
<dbReference type="Proteomes" id="UP000305471">
    <property type="component" value="Unassembled WGS sequence"/>
</dbReference>
<evidence type="ECO:0000259" key="2">
    <source>
        <dbReference type="SMART" id="SM00587"/>
    </source>
</evidence>
<dbReference type="OrthoDB" id="9769860at2"/>
<dbReference type="InterPro" id="IPR004119">
    <property type="entry name" value="EcKL"/>
</dbReference>
<dbReference type="SUPFAM" id="SSF56112">
    <property type="entry name" value="Protein kinase-like (PK-like)"/>
    <property type="match status" value="1"/>
</dbReference>
<dbReference type="EMBL" id="SWCO01000002">
    <property type="protein sequence ID" value="TKB04242.1"/>
    <property type="molecule type" value="Genomic_DNA"/>
</dbReference>
<dbReference type="Gene3D" id="3.90.1200.10">
    <property type="match status" value="1"/>
</dbReference>
<dbReference type="InterPro" id="IPR011009">
    <property type="entry name" value="Kinase-like_dom_sf"/>
</dbReference>
<evidence type="ECO:0000256" key="1">
    <source>
        <dbReference type="SAM" id="MobiDB-lite"/>
    </source>
</evidence>
<keyword evidence="4" id="KW-1185">Reference proteome</keyword>
<dbReference type="AlphaFoldDB" id="A0A4U0ZPM8"/>
<dbReference type="SMART" id="SM00587">
    <property type="entry name" value="CHK"/>
    <property type="match status" value="1"/>
</dbReference>
<dbReference type="PANTHER" id="PTHR11012">
    <property type="entry name" value="PROTEIN KINASE-LIKE DOMAIN-CONTAINING"/>
    <property type="match status" value="1"/>
</dbReference>
<sequence>MSDTVNQQYIDWLSQVCNVQVLDTQLIQPLWSGYGACFRATLDYPNNTFSKGYDRNSSFQGSQHNQAQRKPISVQKGDDKAALKVVVKCATPPSKLSHPKGWNGEASHNRKCQSFKVENCFYSNLQKQTDTSCRTARYLGHSQQGEASLLVMEDLAHSGYSRTASSLTAAQCNTVLKWLANFHARFLNVKDEFDSRNIQLWPEGTYWHLATRKDEFHAMSDGLLKQNAVAIATTLGDANYHTLVHGDAKVANFCFTNDFSDCAAVDFQYVGYGAGIKDVAYFLGSALSTQTHMKHRDALLNTYFQALEGALHARLSNNDHSACFKRADIALIIAEWKYLYSFACADFYRFLAGWSPEHWKIDEELQYQTDIALSVLARNG</sequence>
<feature type="domain" description="CHK kinase-like" evidence="2">
    <location>
        <begin position="150"/>
        <end position="313"/>
    </location>
</feature>
<protein>
    <submittedName>
        <fullName evidence="3">DUF1679 domain-containing protein</fullName>
    </submittedName>
</protein>
<name>A0A4U0ZPM8_9ALTE</name>